<dbReference type="Gene3D" id="1.10.510.10">
    <property type="entry name" value="Transferase(Phosphotransferase) domain 1"/>
    <property type="match status" value="1"/>
</dbReference>
<dbReference type="GO" id="GO:0005524">
    <property type="term" value="F:ATP binding"/>
    <property type="evidence" value="ECO:0007669"/>
    <property type="project" value="InterPro"/>
</dbReference>
<evidence type="ECO:0000259" key="1">
    <source>
        <dbReference type="PROSITE" id="PS50011"/>
    </source>
</evidence>
<dbReference type="InterPro" id="IPR011009">
    <property type="entry name" value="Kinase-like_dom_sf"/>
</dbReference>
<proteinExistence type="predicted"/>
<dbReference type="EMBL" id="RYZW01000075">
    <property type="protein sequence ID" value="TDZ53043.1"/>
    <property type="molecule type" value="Genomic_DNA"/>
</dbReference>
<evidence type="ECO:0000313" key="3">
    <source>
        <dbReference type="Proteomes" id="UP000295703"/>
    </source>
</evidence>
<dbReference type="PANTHER" id="PTHR24359">
    <property type="entry name" value="SERINE/THREONINE-PROTEIN KINASE SBK1"/>
    <property type="match status" value="1"/>
</dbReference>
<keyword evidence="2" id="KW-0418">Kinase</keyword>
<dbReference type="STRING" id="5466.A0A4V3HVQ2"/>
<dbReference type="AlphaFoldDB" id="A0A4V3HVQ2"/>
<reference evidence="2 3" key="1">
    <citation type="submission" date="2018-12" db="EMBL/GenBank/DDBJ databases">
        <title>Genome sequence and assembly of Colletotrichum trifolii.</title>
        <authorList>
            <person name="Gan P."/>
            <person name="Shirasu K."/>
        </authorList>
    </citation>
    <scope>NUCLEOTIDE SEQUENCE [LARGE SCALE GENOMIC DNA]</scope>
    <source>
        <strain evidence="2 3">543-2</strain>
    </source>
</reference>
<dbReference type="SMART" id="SM00220">
    <property type="entry name" value="S_TKc"/>
    <property type="match status" value="1"/>
</dbReference>
<dbReference type="InterPro" id="IPR000719">
    <property type="entry name" value="Prot_kinase_dom"/>
</dbReference>
<protein>
    <submittedName>
        <fullName evidence="2">Serine/threonine-protein kinase Aurora-2</fullName>
    </submittedName>
</protein>
<feature type="domain" description="Protein kinase" evidence="1">
    <location>
        <begin position="196"/>
        <end position="536"/>
    </location>
</feature>
<dbReference type="PROSITE" id="PS50011">
    <property type="entry name" value="PROTEIN_KINASE_DOM"/>
    <property type="match status" value="1"/>
</dbReference>
<gene>
    <name evidence="2" type="primary">AUR2</name>
    <name evidence="2" type="ORF">CTRI78_v007240</name>
</gene>
<evidence type="ECO:0000313" key="2">
    <source>
        <dbReference type="EMBL" id="TDZ53043.1"/>
    </source>
</evidence>
<dbReference type="Pfam" id="PF00069">
    <property type="entry name" value="Pkinase"/>
    <property type="match status" value="1"/>
</dbReference>
<accession>A0A4V3HVQ2</accession>
<dbReference type="GO" id="GO:0004674">
    <property type="term" value="F:protein serine/threonine kinase activity"/>
    <property type="evidence" value="ECO:0007669"/>
    <property type="project" value="TreeGrafter"/>
</dbReference>
<dbReference type="SUPFAM" id="SSF56112">
    <property type="entry name" value="Protein kinase-like (PK-like)"/>
    <property type="match status" value="1"/>
</dbReference>
<dbReference type="Proteomes" id="UP000295703">
    <property type="component" value="Unassembled WGS sequence"/>
</dbReference>
<keyword evidence="3" id="KW-1185">Reference proteome</keyword>
<comment type="caution">
    <text evidence="2">The sequence shown here is derived from an EMBL/GenBank/DDBJ whole genome shotgun (WGS) entry which is preliminary data.</text>
</comment>
<sequence length="542" mass="61706">MSTTECSCSLSRCRHRLGAARNELECILRHASLRELDKSRNRFIPIGELNSQLDFCTIRESLRVFLDPQSYTEADIDRMAYCISPPIEKCSRCANGSCTSLRILFVALVAVEKEQLITHFCNSRPNICDTTWPVRNTMSGLAHNISLSELWKSFTAHEKEIFAQVQWKMRSPHFSVITPDEDPKSYDNEVSMPWVLLGGEKKAPGLPDSFVHKLRIHGTHHQLGRPDACFALKVLEKKRVPSYGRRLFDNEVKANQKVSHPHITPLLAAFTHRSDFYLVLPWANDGNLRQFWKTYAPYDHPDLPGKIAPWYSVDWMARQCYFIADALATIHGSRLGEGSRCSAPQLHADIRPENILCFSEGEATCSLKISDFDRSIPFDPQSGLQGEVDEPKSYRPPESDEQVGLEWDIWSLGCLYVEFVTWALTGYSGVVNFGEARLEEVDAQDPNSPFNPVEEDLFFSRQRIPPRWRRLRRIPPKTAMKIKSAVTRHLQNLRGHPRCALYMRKLLDLAETKMLVVDVGGRATSADVRGALHQLLYPAKPT</sequence>
<name>A0A4V3HVQ2_COLTR</name>
<keyword evidence="2" id="KW-0808">Transferase</keyword>
<organism evidence="2 3">
    <name type="scientific">Colletotrichum trifolii</name>
    <dbReference type="NCBI Taxonomy" id="5466"/>
    <lineage>
        <taxon>Eukaryota</taxon>
        <taxon>Fungi</taxon>
        <taxon>Dikarya</taxon>
        <taxon>Ascomycota</taxon>
        <taxon>Pezizomycotina</taxon>
        <taxon>Sordariomycetes</taxon>
        <taxon>Hypocreomycetidae</taxon>
        <taxon>Glomerellales</taxon>
        <taxon>Glomerellaceae</taxon>
        <taxon>Colletotrichum</taxon>
        <taxon>Colletotrichum orbiculare species complex</taxon>
    </lineage>
</organism>
<dbReference type="PANTHER" id="PTHR24359:SF37">
    <property type="entry name" value="PROTEIN KINASE DOMAIN-CONTAINING PROTEIN"/>
    <property type="match status" value="1"/>
</dbReference>